<gene>
    <name evidence="11" type="ORF">NWP19_12035</name>
</gene>
<evidence type="ECO:0000256" key="8">
    <source>
        <dbReference type="ARBA" id="ARBA00048679"/>
    </source>
</evidence>
<dbReference type="CDD" id="cd14014">
    <property type="entry name" value="STKc_PknB_like"/>
    <property type="match status" value="1"/>
</dbReference>
<protein>
    <recommendedName>
        <fullName evidence="1">non-specific serine/threonine protein kinase</fullName>
        <ecNumber evidence="1">2.7.11.1</ecNumber>
    </recommendedName>
</protein>
<dbReference type="Pfam" id="PF00069">
    <property type="entry name" value="Pkinase"/>
    <property type="match status" value="1"/>
</dbReference>
<dbReference type="InterPro" id="IPR017441">
    <property type="entry name" value="Protein_kinase_ATP_BS"/>
</dbReference>
<evidence type="ECO:0000256" key="3">
    <source>
        <dbReference type="ARBA" id="ARBA00022679"/>
    </source>
</evidence>
<dbReference type="Gene3D" id="3.30.200.20">
    <property type="entry name" value="Phosphorylase Kinase, domain 1"/>
    <property type="match status" value="1"/>
</dbReference>
<evidence type="ECO:0000256" key="9">
    <source>
        <dbReference type="PROSITE-ProRule" id="PRU10141"/>
    </source>
</evidence>
<dbReference type="GO" id="GO:0004674">
    <property type="term" value="F:protein serine/threonine kinase activity"/>
    <property type="evidence" value="ECO:0007669"/>
    <property type="project" value="UniProtKB-KW"/>
</dbReference>
<dbReference type="PROSITE" id="PS00107">
    <property type="entry name" value="PROTEIN_KINASE_ATP"/>
    <property type="match status" value="1"/>
</dbReference>
<evidence type="ECO:0000256" key="7">
    <source>
        <dbReference type="ARBA" id="ARBA00047899"/>
    </source>
</evidence>
<evidence type="ECO:0000313" key="12">
    <source>
        <dbReference type="Proteomes" id="UP001159371"/>
    </source>
</evidence>
<evidence type="ECO:0000259" key="10">
    <source>
        <dbReference type="PROSITE" id="PS50011"/>
    </source>
</evidence>
<name>A0ABT6K584_9CYAN</name>
<evidence type="ECO:0000313" key="11">
    <source>
        <dbReference type="EMBL" id="MDH6057489.1"/>
    </source>
</evidence>
<sequence>MRVYCSRQHSNIGGNRFCIHCGDPFPLAFGEVVDDRYRIIRQLGQGGFGRTYLAEDNYKSQQPCVLKEFAPQVTTQQDLQKAKELFEREANVLKTLQHPQIPRFRASLQVLVGSKDFFFLVQDYIDGSSYYQLLEQRQGQGKNFTEEEVITMLEQILPVLSYIHSRDVVHRDISPDNLIWRSSDHLPMLIDFGGVKQLTGFQGLWFTRLAVNNTLLGKKGYAPEEQLRQGKVFFNSDLYSLAVTALVLLTGKEPQKLYNTYEGIWHWGKEIKVSSQLEGVLKKMLAHRPTDRYQTAEQVLEDLPSSIKIKPPTTYLTKMKTMVVAPGQILSKIHNKAKILDKSITLPVWIPPFAVSLAGTTLVVLTSAGIWAIANSILRNVTSTTVPTISIPKIPSLPNPMARPVSDRGSDGITEILSHREQLQIPEGFFTEFVDNLFYAQKPELNGRSLSSGPEDALLRDEWISMAEDLLYKIKRANLSTPARRQLGSYSSKNEKIWREQARAGQWGNYTINQLNKDTNEKFEQLFPGQQPGKMNPRTLGQIWYALATDQVSKVKIR</sequence>
<dbReference type="PROSITE" id="PS50011">
    <property type="entry name" value="PROTEIN_KINASE_DOM"/>
    <property type="match status" value="1"/>
</dbReference>
<dbReference type="PANTHER" id="PTHR24363:SF0">
    <property type="entry name" value="SERINE_THREONINE KINASE LIKE DOMAIN CONTAINING 1"/>
    <property type="match status" value="1"/>
</dbReference>
<dbReference type="SUPFAM" id="SSF56112">
    <property type="entry name" value="Protein kinase-like (PK-like)"/>
    <property type="match status" value="1"/>
</dbReference>
<comment type="catalytic activity">
    <reaction evidence="7">
        <text>L-threonyl-[protein] + ATP = O-phospho-L-threonyl-[protein] + ADP + H(+)</text>
        <dbReference type="Rhea" id="RHEA:46608"/>
        <dbReference type="Rhea" id="RHEA-COMP:11060"/>
        <dbReference type="Rhea" id="RHEA-COMP:11605"/>
        <dbReference type="ChEBI" id="CHEBI:15378"/>
        <dbReference type="ChEBI" id="CHEBI:30013"/>
        <dbReference type="ChEBI" id="CHEBI:30616"/>
        <dbReference type="ChEBI" id="CHEBI:61977"/>
        <dbReference type="ChEBI" id="CHEBI:456216"/>
        <dbReference type="EC" id="2.7.11.1"/>
    </reaction>
</comment>
<keyword evidence="2 11" id="KW-0723">Serine/threonine-protein kinase</keyword>
<dbReference type="InterPro" id="IPR000719">
    <property type="entry name" value="Prot_kinase_dom"/>
</dbReference>
<evidence type="ECO:0000256" key="6">
    <source>
        <dbReference type="ARBA" id="ARBA00022840"/>
    </source>
</evidence>
<keyword evidence="6 9" id="KW-0067">ATP-binding</keyword>
<evidence type="ECO:0000256" key="2">
    <source>
        <dbReference type="ARBA" id="ARBA00022527"/>
    </source>
</evidence>
<dbReference type="Proteomes" id="UP001159371">
    <property type="component" value="Unassembled WGS sequence"/>
</dbReference>
<evidence type="ECO:0000256" key="4">
    <source>
        <dbReference type="ARBA" id="ARBA00022741"/>
    </source>
</evidence>
<dbReference type="EC" id="2.7.11.1" evidence="1"/>
<dbReference type="RefSeq" id="WP_280657140.1">
    <property type="nucleotide sequence ID" value="NZ_JANQDO010000079.1"/>
</dbReference>
<evidence type="ECO:0000256" key="1">
    <source>
        <dbReference type="ARBA" id="ARBA00012513"/>
    </source>
</evidence>
<dbReference type="PANTHER" id="PTHR24363">
    <property type="entry name" value="SERINE/THREONINE PROTEIN KINASE"/>
    <property type="match status" value="1"/>
</dbReference>
<keyword evidence="3" id="KW-0808">Transferase</keyword>
<evidence type="ECO:0000256" key="5">
    <source>
        <dbReference type="ARBA" id="ARBA00022777"/>
    </source>
</evidence>
<feature type="binding site" evidence="9">
    <location>
        <position position="67"/>
    </location>
    <ligand>
        <name>ATP</name>
        <dbReference type="ChEBI" id="CHEBI:30616"/>
    </ligand>
</feature>
<proteinExistence type="predicted"/>
<organism evidence="11 12">
    <name type="scientific">Umezakia ovalisporum FSS-43</name>
    <dbReference type="NCBI Taxonomy" id="2740520"/>
    <lineage>
        <taxon>Bacteria</taxon>
        <taxon>Bacillati</taxon>
        <taxon>Cyanobacteriota</taxon>
        <taxon>Cyanophyceae</taxon>
        <taxon>Nostocales</taxon>
        <taxon>Nodulariaceae</taxon>
        <taxon>Umezakia</taxon>
    </lineage>
</organism>
<accession>A0ABT6K584</accession>
<dbReference type="EMBL" id="JANQDO010000079">
    <property type="protein sequence ID" value="MDH6057489.1"/>
    <property type="molecule type" value="Genomic_DNA"/>
</dbReference>
<dbReference type="InterPro" id="IPR011009">
    <property type="entry name" value="Kinase-like_dom_sf"/>
</dbReference>
<keyword evidence="12" id="KW-1185">Reference proteome</keyword>
<dbReference type="Gene3D" id="1.10.510.10">
    <property type="entry name" value="Transferase(Phosphotransferase) domain 1"/>
    <property type="match status" value="1"/>
</dbReference>
<comment type="caution">
    <text evidence="11">The sequence shown here is derived from an EMBL/GenBank/DDBJ whole genome shotgun (WGS) entry which is preliminary data.</text>
</comment>
<keyword evidence="5 11" id="KW-0418">Kinase</keyword>
<comment type="catalytic activity">
    <reaction evidence="8">
        <text>L-seryl-[protein] + ATP = O-phospho-L-seryl-[protein] + ADP + H(+)</text>
        <dbReference type="Rhea" id="RHEA:17989"/>
        <dbReference type="Rhea" id="RHEA-COMP:9863"/>
        <dbReference type="Rhea" id="RHEA-COMP:11604"/>
        <dbReference type="ChEBI" id="CHEBI:15378"/>
        <dbReference type="ChEBI" id="CHEBI:29999"/>
        <dbReference type="ChEBI" id="CHEBI:30616"/>
        <dbReference type="ChEBI" id="CHEBI:83421"/>
        <dbReference type="ChEBI" id="CHEBI:456216"/>
        <dbReference type="EC" id="2.7.11.1"/>
    </reaction>
</comment>
<feature type="domain" description="Protein kinase" evidence="10">
    <location>
        <begin position="37"/>
        <end position="316"/>
    </location>
</feature>
<reference evidence="11 12" key="1">
    <citation type="journal article" date="2023" name="J. Phycol.">
        <title>Chrysosporum ovalisporum is synonymous with the true-branching cyanobacterium Umezakia natans (Nostocales/Aphanizomenonaceae).</title>
        <authorList>
            <person name="McGregor G.B."/>
            <person name="Sendall B.C."/>
            <person name="Niiyama Y."/>
            <person name="Tuji A."/>
            <person name="Willis A."/>
        </authorList>
    </citation>
    <scope>NUCLEOTIDE SEQUENCE [LARGE SCALE GENOMIC DNA]</scope>
    <source>
        <strain evidence="11 12">FSS-43</strain>
    </source>
</reference>
<keyword evidence="4 9" id="KW-0547">Nucleotide-binding</keyword>